<gene>
    <name evidence="2" type="ORF">ATANTOWER_032479</name>
</gene>
<organism evidence="2 3">
    <name type="scientific">Ataeniobius toweri</name>
    <dbReference type="NCBI Taxonomy" id="208326"/>
    <lineage>
        <taxon>Eukaryota</taxon>
        <taxon>Metazoa</taxon>
        <taxon>Chordata</taxon>
        <taxon>Craniata</taxon>
        <taxon>Vertebrata</taxon>
        <taxon>Euteleostomi</taxon>
        <taxon>Actinopterygii</taxon>
        <taxon>Neopterygii</taxon>
        <taxon>Teleostei</taxon>
        <taxon>Neoteleostei</taxon>
        <taxon>Acanthomorphata</taxon>
        <taxon>Ovalentaria</taxon>
        <taxon>Atherinomorphae</taxon>
        <taxon>Cyprinodontiformes</taxon>
        <taxon>Goodeidae</taxon>
        <taxon>Ataeniobius</taxon>
    </lineage>
</organism>
<sequence>MVVYFTNAIFECNMFDFHREHKKQQPQRNLRSFSSREKKETAIVAFMIWLLAPLIIAVALTRTVLCPRLSALLCLLLEKSTNCSIMLVEKVFLMDHCENRAYS</sequence>
<dbReference type="EMBL" id="JAHUTI010039066">
    <property type="protein sequence ID" value="MED6243978.1"/>
    <property type="molecule type" value="Genomic_DNA"/>
</dbReference>
<keyword evidence="3" id="KW-1185">Reference proteome</keyword>
<keyword evidence="1" id="KW-1133">Transmembrane helix</keyword>
<protein>
    <submittedName>
        <fullName evidence="2">Uncharacterized protein</fullName>
    </submittedName>
</protein>
<name>A0ABU7B0T8_9TELE</name>
<evidence type="ECO:0000256" key="1">
    <source>
        <dbReference type="SAM" id="Phobius"/>
    </source>
</evidence>
<keyword evidence="1" id="KW-0472">Membrane</keyword>
<feature type="transmembrane region" description="Helical" evidence="1">
    <location>
        <begin position="41"/>
        <end position="60"/>
    </location>
</feature>
<evidence type="ECO:0000313" key="3">
    <source>
        <dbReference type="Proteomes" id="UP001345963"/>
    </source>
</evidence>
<reference evidence="2 3" key="1">
    <citation type="submission" date="2021-07" db="EMBL/GenBank/DDBJ databases">
        <authorList>
            <person name="Palmer J.M."/>
        </authorList>
    </citation>
    <scope>NUCLEOTIDE SEQUENCE [LARGE SCALE GENOMIC DNA]</scope>
    <source>
        <strain evidence="2 3">AT_MEX2019</strain>
        <tissue evidence="2">Muscle</tissue>
    </source>
</reference>
<keyword evidence="1" id="KW-0812">Transmembrane</keyword>
<proteinExistence type="predicted"/>
<comment type="caution">
    <text evidence="2">The sequence shown here is derived from an EMBL/GenBank/DDBJ whole genome shotgun (WGS) entry which is preliminary data.</text>
</comment>
<accession>A0ABU7B0T8</accession>
<dbReference type="Proteomes" id="UP001345963">
    <property type="component" value="Unassembled WGS sequence"/>
</dbReference>
<evidence type="ECO:0000313" key="2">
    <source>
        <dbReference type="EMBL" id="MED6243978.1"/>
    </source>
</evidence>